<keyword evidence="4 10" id="KW-0808">Transferase</keyword>
<keyword evidence="8 10" id="KW-0520">NAD</keyword>
<evidence type="ECO:0000256" key="8">
    <source>
        <dbReference type="ARBA" id="ARBA00023027"/>
    </source>
</evidence>
<dbReference type="InterPro" id="IPR004821">
    <property type="entry name" value="Cyt_trans-like"/>
</dbReference>
<name>A0A941CPA1_9CLOT</name>
<dbReference type="GO" id="GO:0005524">
    <property type="term" value="F:ATP binding"/>
    <property type="evidence" value="ECO:0007669"/>
    <property type="project" value="UniProtKB-KW"/>
</dbReference>
<dbReference type="PANTHER" id="PTHR39321">
    <property type="entry name" value="NICOTINATE-NUCLEOTIDE ADENYLYLTRANSFERASE-RELATED"/>
    <property type="match status" value="1"/>
</dbReference>
<evidence type="ECO:0000256" key="5">
    <source>
        <dbReference type="ARBA" id="ARBA00022695"/>
    </source>
</evidence>
<keyword evidence="6 10" id="KW-0547">Nucleotide-binding</keyword>
<dbReference type="EMBL" id="JAGSCS010000001">
    <property type="protein sequence ID" value="MBR0574791.1"/>
    <property type="molecule type" value="Genomic_DNA"/>
</dbReference>
<evidence type="ECO:0000313" key="13">
    <source>
        <dbReference type="Proteomes" id="UP000675379"/>
    </source>
</evidence>
<evidence type="ECO:0000256" key="4">
    <source>
        <dbReference type="ARBA" id="ARBA00022679"/>
    </source>
</evidence>
<dbReference type="Pfam" id="PF01467">
    <property type="entry name" value="CTP_transf_like"/>
    <property type="match status" value="1"/>
</dbReference>
<dbReference type="GO" id="GO:0004515">
    <property type="term" value="F:nicotinate-nucleotide adenylyltransferase activity"/>
    <property type="evidence" value="ECO:0007669"/>
    <property type="project" value="UniProtKB-UniRule"/>
</dbReference>
<organism evidence="12 13">
    <name type="scientific">Proteiniclasticum sediminis</name>
    <dbReference type="NCBI Taxonomy" id="2804028"/>
    <lineage>
        <taxon>Bacteria</taxon>
        <taxon>Bacillati</taxon>
        <taxon>Bacillota</taxon>
        <taxon>Clostridia</taxon>
        <taxon>Eubacteriales</taxon>
        <taxon>Clostridiaceae</taxon>
        <taxon>Proteiniclasticum</taxon>
    </lineage>
</organism>
<reference evidence="12" key="1">
    <citation type="submission" date="2021-04" db="EMBL/GenBank/DDBJ databases">
        <title>Proteiniclasticum sedimins sp. nov., an obligate anaerobic bacterium isolated from anaerobic sludge.</title>
        <authorList>
            <person name="Liu J."/>
        </authorList>
    </citation>
    <scope>NUCLEOTIDE SEQUENCE</scope>
    <source>
        <strain evidence="12">BAD-10</strain>
    </source>
</reference>
<dbReference type="AlphaFoldDB" id="A0A941CPA1"/>
<keyword evidence="3 10" id="KW-0662">Pyridine nucleotide biosynthesis</keyword>
<proteinExistence type="inferred from homology"/>
<evidence type="ECO:0000313" key="12">
    <source>
        <dbReference type="EMBL" id="MBR0574791.1"/>
    </source>
</evidence>
<evidence type="ECO:0000259" key="11">
    <source>
        <dbReference type="Pfam" id="PF01467"/>
    </source>
</evidence>
<sequence length="206" mass="23748">MRTGILGGTFNPVHNGHLYMAFEAKERLKLDRLILLPNYQPPHKDAQGRDPQDALAMLNLIFSGEEGFLISRFELEKKGLSYTVDTLEHFSKIYPEDELFLLMGEDSYVEFSRWRNPQRILELATLVVFERKFYPEAMRKEAMAFIAGHGGKVHLVDSRILEISSSDIRARVKNGLEIRYLVPEEVRTYIEKHGLYQEQSLDGGTD</sequence>
<dbReference type="NCBIfam" id="NF000840">
    <property type="entry name" value="PRK00071.1-3"/>
    <property type="match status" value="1"/>
</dbReference>
<keyword evidence="5 10" id="KW-0548">Nucleotidyltransferase</keyword>
<dbReference type="RefSeq" id="WP_211799312.1">
    <property type="nucleotide sequence ID" value="NZ_JAGSCS010000001.1"/>
</dbReference>
<evidence type="ECO:0000256" key="3">
    <source>
        <dbReference type="ARBA" id="ARBA00022642"/>
    </source>
</evidence>
<dbReference type="NCBIfam" id="TIGR00482">
    <property type="entry name" value="nicotinate (nicotinamide) nucleotide adenylyltransferase"/>
    <property type="match status" value="1"/>
</dbReference>
<dbReference type="Proteomes" id="UP000675379">
    <property type="component" value="Unassembled WGS sequence"/>
</dbReference>
<dbReference type="InterPro" id="IPR014729">
    <property type="entry name" value="Rossmann-like_a/b/a_fold"/>
</dbReference>
<comment type="catalytic activity">
    <reaction evidence="9 10">
        <text>nicotinate beta-D-ribonucleotide + ATP + H(+) = deamido-NAD(+) + diphosphate</text>
        <dbReference type="Rhea" id="RHEA:22860"/>
        <dbReference type="ChEBI" id="CHEBI:15378"/>
        <dbReference type="ChEBI" id="CHEBI:30616"/>
        <dbReference type="ChEBI" id="CHEBI:33019"/>
        <dbReference type="ChEBI" id="CHEBI:57502"/>
        <dbReference type="ChEBI" id="CHEBI:58437"/>
        <dbReference type="EC" id="2.7.7.18"/>
    </reaction>
</comment>
<evidence type="ECO:0000256" key="10">
    <source>
        <dbReference type="HAMAP-Rule" id="MF_00244"/>
    </source>
</evidence>
<dbReference type="InterPro" id="IPR005248">
    <property type="entry name" value="NadD/NMNAT"/>
</dbReference>
<dbReference type="GO" id="GO:0009435">
    <property type="term" value="P:NAD+ biosynthetic process"/>
    <property type="evidence" value="ECO:0007669"/>
    <property type="project" value="UniProtKB-UniRule"/>
</dbReference>
<dbReference type="Gene3D" id="3.40.50.620">
    <property type="entry name" value="HUPs"/>
    <property type="match status" value="1"/>
</dbReference>
<evidence type="ECO:0000256" key="6">
    <source>
        <dbReference type="ARBA" id="ARBA00022741"/>
    </source>
</evidence>
<dbReference type="EC" id="2.7.7.18" evidence="10"/>
<evidence type="ECO:0000256" key="9">
    <source>
        <dbReference type="ARBA" id="ARBA00048721"/>
    </source>
</evidence>
<gene>
    <name evidence="10 12" type="primary">nadD</name>
    <name evidence="12" type="ORF">KCG48_00410</name>
</gene>
<dbReference type="SUPFAM" id="SSF52374">
    <property type="entry name" value="Nucleotidylyl transferase"/>
    <property type="match status" value="1"/>
</dbReference>
<accession>A0A941CPA1</accession>
<protein>
    <recommendedName>
        <fullName evidence="10">Probable nicotinate-nucleotide adenylyltransferase</fullName>
        <ecNumber evidence="10">2.7.7.18</ecNumber>
    </recommendedName>
    <alternativeName>
        <fullName evidence="10">Deamido-NAD(+) diphosphorylase</fullName>
    </alternativeName>
    <alternativeName>
        <fullName evidence="10">Deamido-NAD(+) pyrophosphorylase</fullName>
    </alternativeName>
    <alternativeName>
        <fullName evidence="10">Nicotinate mononucleotide adenylyltransferase</fullName>
        <shortName evidence="10">NaMN adenylyltransferase</shortName>
    </alternativeName>
</protein>
<keyword evidence="13" id="KW-1185">Reference proteome</keyword>
<dbReference type="NCBIfam" id="TIGR00125">
    <property type="entry name" value="cyt_tran_rel"/>
    <property type="match status" value="1"/>
</dbReference>
<evidence type="ECO:0000256" key="1">
    <source>
        <dbReference type="ARBA" id="ARBA00002324"/>
    </source>
</evidence>
<dbReference type="PANTHER" id="PTHR39321:SF3">
    <property type="entry name" value="PHOSPHOPANTETHEINE ADENYLYLTRANSFERASE"/>
    <property type="match status" value="1"/>
</dbReference>
<keyword evidence="7 10" id="KW-0067">ATP-binding</keyword>
<evidence type="ECO:0000256" key="2">
    <source>
        <dbReference type="ARBA" id="ARBA00005019"/>
    </source>
</evidence>
<dbReference type="CDD" id="cd02165">
    <property type="entry name" value="NMNAT"/>
    <property type="match status" value="1"/>
</dbReference>
<evidence type="ECO:0000256" key="7">
    <source>
        <dbReference type="ARBA" id="ARBA00022840"/>
    </source>
</evidence>
<feature type="domain" description="Cytidyltransferase-like" evidence="11">
    <location>
        <begin position="5"/>
        <end position="171"/>
    </location>
</feature>
<dbReference type="HAMAP" id="MF_00244">
    <property type="entry name" value="NaMN_adenylyltr"/>
    <property type="match status" value="1"/>
</dbReference>
<comment type="caution">
    <text evidence="12">The sequence shown here is derived from an EMBL/GenBank/DDBJ whole genome shotgun (WGS) entry which is preliminary data.</text>
</comment>
<comment type="pathway">
    <text evidence="2 10">Cofactor biosynthesis; NAD(+) biosynthesis; deamido-NAD(+) from nicotinate D-ribonucleotide: step 1/1.</text>
</comment>
<comment type="function">
    <text evidence="1 10">Catalyzes the reversible adenylation of nicotinate mononucleotide (NaMN) to nicotinic acid adenine dinucleotide (NaAD).</text>
</comment>
<comment type="similarity">
    <text evidence="10">Belongs to the NadD family.</text>
</comment>